<name>A0A3B4EHI9_PYGNA</name>
<dbReference type="GO" id="GO:0048168">
    <property type="term" value="P:regulation of neuronal synaptic plasticity"/>
    <property type="evidence" value="ECO:0007669"/>
    <property type="project" value="TreeGrafter"/>
</dbReference>
<dbReference type="PANTHER" id="PTHR13109">
    <property type="entry name" value="NEUROCHONDRIN"/>
    <property type="match status" value="1"/>
</dbReference>
<evidence type="ECO:0000313" key="4">
    <source>
        <dbReference type="Ensembl" id="ENSPNAP00000034676.1"/>
    </source>
</evidence>
<evidence type="ECO:0000256" key="1">
    <source>
        <dbReference type="ARBA" id="ARBA00006927"/>
    </source>
</evidence>
<reference evidence="4 5" key="1">
    <citation type="submission" date="2020-10" db="EMBL/GenBank/DDBJ databases">
        <title>Pygocentrus nattereri (red-bellied piranha) genome, fPygNat1, primary haplotype.</title>
        <authorList>
            <person name="Myers G."/>
            <person name="Meyer A."/>
            <person name="Karagic N."/>
            <person name="Pippel M."/>
            <person name="Winkler S."/>
            <person name="Tracey A."/>
            <person name="Wood J."/>
            <person name="Formenti G."/>
            <person name="Howe K."/>
            <person name="Fedrigo O."/>
            <person name="Jarvis E.D."/>
        </authorList>
    </citation>
    <scope>NUCLEOTIDE SEQUENCE [LARGE SCALE GENOMIC DNA]</scope>
</reference>
<organism evidence="4 5">
    <name type="scientific">Pygocentrus nattereri</name>
    <name type="common">Red-bellied piranha</name>
    <dbReference type="NCBI Taxonomy" id="42514"/>
    <lineage>
        <taxon>Eukaryota</taxon>
        <taxon>Metazoa</taxon>
        <taxon>Chordata</taxon>
        <taxon>Craniata</taxon>
        <taxon>Vertebrata</taxon>
        <taxon>Euteleostomi</taxon>
        <taxon>Actinopterygii</taxon>
        <taxon>Neopterygii</taxon>
        <taxon>Teleostei</taxon>
        <taxon>Ostariophysi</taxon>
        <taxon>Characiformes</taxon>
        <taxon>Characoidei</taxon>
        <taxon>Pygocentrus</taxon>
    </lineage>
</organism>
<feature type="region of interest" description="Disordered" evidence="3">
    <location>
        <begin position="1"/>
        <end position="35"/>
    </location>
</feature>
<dbReference type="GO" id="GO:0030425">
    <property type="term" value="C:dendrite"/>
    <property type="evidence" value="ECO:0007669"/>
    <property type="project" value="TreeGrafter"/>
</dbReference>
<dbReference type="RefSeq" id="XP_017558600.1">
    <property type="nucleotide sequence ID" value="XM_017703111.1"/>
</dbReference>
<dbReference type="InterPro" id="IPR008709">
    <property type="entry name" value="Neurochondrin"/>
</dbReference>
<dbReference type="OrthoDB" id="8186546at2759"/>
<dbReference type="SUPFAM" id="SSF48371">
    <property type="entry name" value="ARM repeat"/>
    <property type="match status" value="1"/>
</dbReference>
<evidence type="ECO:0000256" key="2">
    <source>
        <dbReference type="ARBA" id="ARBA00018324"/>
    </source>
</evidence>
<protein>
    <recommendedName>
        <fullName evidence="2">Neurochondrin</fullName>
    </recommendedName>
</protein>
<dbReference type="CTD" id="23154"/>
<dbReference type="OMA" id="IVHYKKP"/>
<keyword evidence="5" id="KW-1185">Reference proteome</keyword>
<dbReference type="Ensembl" id="ENSPNAT00000026731.2">
    <property type="protein sequence ID" value="ENSPNAP00000034676.1"/>
    <property type="gene ID" value="ENSPNAG00000024122.2"/>
</dbReference>
<evidence type="ECO:0000256" key="3">
    <source>
        <dbReference type="SAM" id="MobiDB-lite"/>
    </source>
</evidence>
<dbReference type="Gene3D" id="1.25.10.10">
    <property type="entry name" value="Leucine-rich Repeat Variant"/>
    <property type="match status" value="1"/>
</dbReference>
<dbReference type="GeneID" id="108430557"/>
<dbReference type="Proteomes" id="UP001501920">
    <property type="component" value="Chromosome 27"/>
</dbReference>
<dbReference type="GeneTree" id="ENSGT00390000013601"/>
<reference evidence="4" key="3">
    <citation type="submission" date="2025-09" db="UniProtKB">
        <authorList>
            <consortium name="Ensembl"/>
        </authorList>
    </citation>
    <scope>IDENTIFICATION</scope>
</reference>
<accession>A0A3B4EHI9</accession>
<dbReference type="InterPro" id="IPR011989">
    <property type="entry name" value="ARM-like"/>
</dbReference>
<dbReference type="GO" id="GO:0031175">
    <property type="term" value="P:neuron projection development"/>
    <property type="evidence" value="ECO:0007669"/>
    <property type="project" value="TreeGrafter"/>
</dbReference>
<dbReference type="Pfam" id="PF05536">
    <property type="entry name" value="Neurochondrin"/>
    <property type="match status" value="2"/>
</dbReference>
<dbReference type="AlphaFoldDB" id="A0A3B4EHI9"/>
<dbReference type="STRING" id="42514.ENSPNAP00000034676"/>
<feature type="compositionally biased region" description="Polar residues" evidence="3">
    <location>
        <begin position="164"/>
        <end position="189"/>
    </location>
</feature>
<feature type="region of interest" description="Disordered" evidence="3">
    <location>
        <begin position="164"/>
        <end position="204"/>
    </location>
</feature>
<reference evidence="4" key="2">
    <citation type="submission" date="2025-08" db="UniProtKB">
        <authorList>
            <consortium name="Ensembl"/>
        </authorList>
    </citation>
    <scope>IDENTIFICATION</scope>
</reference>
<comment type="similarity">
    <text evidence="1">Belongs to the neurochondrin family.</text>
</comment>
<dbReference type="PANTHER" id="PTHR13109:SF7">
    <property type="entry name" value="NEUROCHONDRIN"/>
    <property type="match status" value="1"/>
</dbReference>
<gene>
    <name evidence="4" type="primary">NCDN</name>
</gene>
<dbReference type="InterPro" id="IPR016024">
    <property type="entry name" value="ARM-type_fold"/>
</dbReference>
<sequence>MAESLVSPEGVSTQHHSNSEEQSEADGSSPPLEPNSLSAAQREVLERCLHALTHAKNDSHILAALLLITRLCPASQLDRVTLHRVFEAVGFNLPARLLVTAVRGGESSGLPPEELLSLGTALLAALSTDPDMATHPQLLSTIPLLLGLLESGIPVSQKQAQHTTVSQSTCSDSSPNTNACSTQTDQSTPGEEEPKGSSGLGREDEPAVCKLDEALAADCYQVLTTVCSLSRGPDQLLARGTIPALCRAVLKKQTLSHEKGLLLLGNLLSSSIRQRAWSKHPSELLSLLASISQNFSQAPEKDRLEMCSWIPQFLPPPESELQSQELQGVVCSLWATLCPMVQGKLGIDQLGNVLVLSACLLDLSGWEPAGSPKFCCLLVNRACVEVRMVLEEPPGTQLSAQQQHTLTACYRIMEAAMEQACCGGTNPSPAQSETAIAGLSLQQSRQVLGALEEAYSAVIYYLQQMDPSHYDEPFLFATFRSLCAWLAEETSCLKEEVSALLPFLIGYAKHHLQERKGKGLSEWMSTMSVSDCSQAGTWTGENVLRYLLPALCHLSAEDGPRKVLLSLDTPAMLVHFLSRGWGVLRTQSGKTVNRDPGLETACSALLNFTVTEPDRVRTDACFASLEAMLSEALPVLLHKSRLLVLAANCCTLGLMIGRLKPAFTGPVESSQRRFFSCALRFLLGALQAGDAGGQARLSPLWEPCWEEVNELWRLGLQALAGCVNAQPSITTLVREEGWLQSILSLLESSSGLPDPHSQQALEEALCGIARQCPFCRQDISESMKRGGRGSLHGMAQLRNVLKD</sequence>
<dbReference type="RefSeq" id="XP_017558599.1">
    <property type="nucleotide sequence ID" value="XM_017703110.1"/>
</dbReference>
<dbReference type="RefSeq" id="XP_017558601.1">
    <property type="nucleotide sequence ID" value="XM_017703112.2"/>
</dbReference>
<evidence type="ECO:0000313" key="5">
    <source>
        <dbReference type="Proteomes" id="UP001501920"/>
    </source>
</evidence>
<proteinExistence type="inferred from homology"/>